<proteinExistence type="predicted"/>
<name>A0AAD3RMK5_LATJO</name>
<evidence type="ECO:0000256" key="1">
    <source>
        <dbReference type="SAM" id="MobiDB-lite"/>
    </source>
</evidence>
<accession>A0AAD3RMK5</accession>
<dbReference type="EMBL" id="BRZM01001648">
    <property type="protein sequence ID" value="GLD73530.1"/>
    <property type="molecule type" value="Genomic_DNA"/>
</dbReference>
<reference evidence="2" key="1">
    <citation type="submission" date="2022-08" db="EMBL/GenBank/DDBJ databases">
        <title>Genome sequencing of akame (Lates japonicus).</title>
        <authorList>
            <person name="Hashiguchi Y."/>
            <person name="Takahashi H."/>
        </authorList>
    </citation>
    <scope>NUCLEOTIDE SEQUENCE</scope>
    <source>
        <strain evidence="2">Kochi</strain>
    </source>
</reference>
<feature type="compositionally biased region" description="Acidic residues" evidence="1">
    <location>
        <begin position="29"/>
        <end position="38"/>
    </location>
</feature>
<dbReference type="AlphaFoldDB" id="A0AAD3RMK5"/>
<evidence type="ECO:0000313" key="2">
    <source>
        <dbReference type="EMBL" id="GLD73530.1"/>
    </source>
</evidence>
<comment type="caution">
    <text evidence="2">The sequence shown here is derived from an EMBL/GenBank/DDBJ whole genome shotgun (WGS) entry which is preliminary data.</text>
</comment>
<feature type="region of interest" description="Disordered" evidence="1">
    <location>
        <begin position="25"/>
        <end position="46"/>
    </location>
</feature>
<keyword evidence="3" id="KW-1185">Reference proteome</keyword>
<dbReference type="Proteomes" id="UP001279410">
    <property type="component" value="Unassembled WGS sequence"/>
</dbReference>
<evidence type="ECO:0000313" key="3">
    <source>
        <dbReference type="Proteomes" id="UP001279410"/>
    </source>
</evidence>
<gene>
    <name evidence="2" type="ORF">AKAME5_002485500</name>
</gene>
<organism evidence="2 3">
    <name type="scientific">Lates japonicus</name>
    <name type="common">Japanese lates</name>
    <dbReference type="NCBI Taxonomy" id="270547"/>
    <lineage>
        <taxon>Eukaryota</taxon>
        <taxon>Metazoa</taxon>
        <taxon>Chordata</taxon>
        <taxon>Craniata</taxon>
        <taxon>Vertebrata</taxon>
        <taxon>Euteleostomi</taxon>
        <taxon>Actinopterygii</taxon>
        <taxon>Neopterygii</taxon>
        <taxon>Teleostei</taxon>
        <taxon>Neoteleostei</taxon>
        <taxon>Acanthomorphata</taxon>
        <taxon>Carangaria</taxon>
        <taxon>Carangaria incertae sedis</taxon>
        <taxon>Centropomidae</taxon>
        <taxon>Lates</taxon>
    </lineage>
</organism>
<sequence>MVKIDFFWLADVCLHLVLPVRQKRREESTADEEDDEGATGERKELGGVGGRAAKVLTTVDLVSAFRRGQLVGCRGCHDGRPNWLAKAMAGEVICRLSSAVASYCQVYYSLSLESGRLDPAFGLPQLRVVGEFVAFFGWNLIPGYPDRRGGASALQHQSVARRRNSVGFNNVLNVVNLVVWVLHDRRPDSSSSLPATGRREVPALWLVRGEMLKSYLSLDNWCQM</sequence>
<protein>
    <submittedName>
        <fullName evidence="2">Probable cationic amino acid transporter</fullName>
    </submittedName>
</protein>